<dbReference type="AlphaFoldDB" id="E6N416"/>
<dbReference type="EMBL" id="AP011796">
    <property type="protein sequence ID" value="BAJ47035.1"/>
    <property type="molecule type" value="Genomic_DNA"/>
</dbReference>
<feature type="transmembrane region" description="Helical" evidence="1">
    <location>
        <begin position="5"/>
        <end position="23"/>
    </location>
</feature>
<dbReference type="BioCyc" id="CCAL311458:G131R-1118-MONOMER"/>
<keyword evidence="1" id="KW-1133">Transmembrane helix</keyword>
<evidence type="ECO:0000256" key="1">
    <source>
        <dbReference type="SAM" id="Phobius"/>
    </source>
</evidence>
<gene>
    <name evidence="4" type="ORF">CSUB_C1108</name>
    <name evidence="3" type="ORF">HGMM_F33A05C18</name>
    <name evidence="2" type="ORF">HGMM_F55C09C31</name>
</gene>
<dbReference type="EMBL" id="AP011857">
    <property type="protein sequence ID" value="BAJ48179.1"/>
    <property type="molecule type" value="Genomic_DNA"/>
</dbReference>
<evidence type="ECO:0000313" key="3">
    <source>
        <dbReference type="EMBL" id="BAJ48179.1"/>
    </source>
</evidence>
<protein>
    <submittedName>
        <fullName evidence="2">Glycosyl transferase family protein</fullName>
    </submittedName>
</protein>
<organism evidence="2 5">
    <name type="scientific">Caldiarchaeum subterraneum</name>
    <dbReference type="NCBI Taxonomy" id="311458"/>
    <lineage>
        <taxon>Archaea</taxon>
        <taxon>Nitrososphaerota</taxon>
        <taxon>Candidatus Caldarchaeales</taxon>
        <taxon>Candidatus Caldarchaeaceae</taxon>
        <taxon>Candidatus Caldarchaeum</taxon>
    </lineage>
</organism>
<sequence>MKSYIVVLSWIALGLALFTTLYIQNVYPLDIAVGYISRAQSAGYAEDMVSYVKQALQYMPQEGNPVWIFPTTRTDFNLINKDLNTIVGRLSTVATLPRESSAYSQALNDIRERLSVIVENVGEAMPYIMFSPTNLTIILLWLFSLLAVIRLSRKFRTEKQTALR</sequence>
<evidence type="ECO:0000313" key="5">
    <source>
        <dbReference type="Proteomes" id="UP000008120"/>
    </source>
</evidence>
<reference evidence="2 5" key="1">
    <citation type="journal article" date="2005" name="Environ. Microbiol.">
        <title>Genetic and functional properties of uncultivated thermophilic crenarchaeotes from a subsurface gold mine as revealed by analysis of genome fragments.</title>
        <authorList>
            <person name="Nunoura T."/>
            <person name="Hirayama H."/>
            <person name="Takami H."/>
            <person name="Oida H."/>
            <person name="Nishi S."/>
            <person name="Shimamura S."/>
            <person name="Suzuki Y."/>
            <person name="Inagaki F."/>
            <person name="Takai K."/>
            <person name="Nealson K.H."/>
            <person name="Horikoshi K."/>
        </authorList>
    </citation>
    <scope>NUCLEOTIDE SEQUENCE [LARGE SCALE GENOMIC DNA]</scope>
</reference>
<accession>E6N416</accession>
<feature type="transmembrane region" description="Helical" evidence="1">
    <location>
        <begin position="127"/>
        <end position="149"/>
    </location>
</feature>
<dbReference type="GO" id="GO:0016740">
    <property type="term" value="F:transferase activity"/>
    <property type="evidence" value="ECO:0007669"/>
    <property type="project" value="UniProtKB-KW"/>
</dbReference>
<dbReference type="EMBL" id="BA000048">
    <property type="protein sequence ID" value="BAJ50960.1"/>
    <property type="molecule type" value="Genomic_DNA"/>
</dbReference>
<reference evidence="2 5" key="2">
    <citation type="journal article" date="2011" name="Nucleic Acids Res.">
        <title>Insights into the evolution of Archaea and eukaryotic protein modifier systems revealed by the genome of a novel archaeal group.</title>
        <authorList>
            <person name="Nunoura T."/>
            <person name="Takaki Y."/>
            <person name="Kakuta J."/>
            <person name="Nishi S."/>
            <person name="Sugahara J."/>
            <person name="Kazama H."/>
            <person name="Chee G."/>
            <person name="Hattori M."/>
            <person name="Kanai A."/>
            <person name="Atomi H."/>
            <person name="Takai K."/>
            <person name="Takami H."/>
        </authorList>
    </citation>
    <scope>NUCLEOTIDE SEQUENCE [LARGE SCALE GENOMIC DNA]</scope>
</reference>
<dbReference type="STRING" id="311458.CSUB_C1108"/>
<proteinExistence type="predicted"/>
<keyword evidence="1" id="KW-0812">Transmembrane</keyword>
<reference evidence="2" key="3">
    <citation type="journal article" date="2012" name="PLoS ONE">
        <title>A Deeply Branching Thermophilic Bacterium with an Ancient Acetyl-CoA Pathway Dominates a Subsurface Ecosystem.</title>
        <authorList>
            <person name="Takami H."/>
            <person name="Noguchi H."/>
            <person name="Takaki Y."/>
            <person name="Uchiyama I."/>
            <person name="Toyoda A."/>
            <person name="Nishi S."/>
            <person name="Chee G.-J."/>
            <person name="Arai W."/>
            <person name="Nunoura T."/>
            <person name="Itoh T."/>
            <person name="Hattori M."/>
            <person name="Takai K."/>
        </authorList>
    </citation>
    <scope>NUCLEOTIDE SEQUENCE</scope>
</reference>
<evidence type="ECO:0000313" key="4">
    <source>
        <dbReference type="EMBL" id="BAJ50960.1"/>
    </source>
</evidence>
<dbReference type="KEGG" id="csu:CSUB_C1108"/>
<evidence type="ECO:0000313" key="2">
    <source>
        <dbReference type="EMBL" id="BAJ47035.1"/>
    </source>
</evidence>
<name>E6N416_CALS0</name>
<dbReference type="Proteomes" id="UP000008120">
    <property type="component" value="Chromosome"/>
</dbReference>
<keyword evidence="1" id="KW-0472">Membrane</keyword>
<keyword evidence="2" id="KW-0808">Transferase</keyword>